<feature type="non-terminal residue" evidence="1">
    <location>
        <position position="1"/>
    </location>
</feature>
<evidence type="ECO:0000313" key="1">
    <source>
        <dbReference type="EMBL" id="CAI2190250.1"/>
    </source>
</evidence>
<gene>
    <name evidence="1" type="ORF">FWILDA_LOCUS14482</name>
</gene>
<accession>A0A9W4X6K3</accession>
<keyword evidence="2" id="KW-1185">Reference proteome</keyword>
<dbReference type="EMBL" id="CAMKVN010006408">
    <property type="protein sequence ID" value="CAI2190250.1"/>
    <property type="molecule type" value="Genomic_DNA"/>
</dbReference>
<protein>
    <submittedName>
        <fullName evidence="1">10846_t:CDS:1</fullName>
    </submittedName>
</protein>
<dbReference type="AlphaFoldDB" id="A0A9W4X6K3"/>
<organism evidence="1 2">
    <name type="scientific">Funneliformis geosporum</name>
    <dbReference type="NCBI Taxonomy" id="1117311"/>
    <lineage>
        <taxon>Eukaryota</taxon>
        <taxon>Fungi</taxon>
        <taxon>Fungi incertae sedis</taxon>
        <taxon>Mucoromycota</taxon>
        <taxon>Glomeromycotina</taxon>
        <taxon>Glomeromycetes</taxon>
        <taxon>Glomerales</taxon>
        <taxon>Glomeraceae</taxon>
        <taxon>Funneliformis</taxon>
    </lineage>
</organism>
<comment type="caution">
    <text evidence="1">The sequence shown here is derived from an EMBL/GenBank/DDBJ whole genome shotgun (WGS) entry which is preliminary data.</text>
</comment>
<reference evidence="1" key="1">
    <citation type="submission" date="2022-08" db="EMBL/GenBank/DDBJ databases">
        <authorList>
            <person name="Kallberg Y."/>
            <person name="Tangrot J."/>
            <person name="Rosling A."/>
        </authorList>
    </citation>
    <scope>NUCLEOTIDE SEQUENCE</scope>
    <source>
        <strain evidence="1">Wild A</strain>
    </source>
</reference>
<dbReference type="Proteomes" id="UP001153678">
    <property type="component" value="Unassembled WGS sequence"/>
</dbReference>
<name>A0A9W4X6K3_9GLOM</name>
<evidence type="ECO:0000313" key="2">
    <source>
        <dbReference type="Proteomes" id="UP001153678"/>
    </source>
</evidence>
<sequence>NLAHFSHLSTFSNLTQSNSLSIFPAVAGLSHLNGKSGMPQPFFSVQIR</sequence>
<proteinExistence type="predicted"/>